<comment type="catalytic activity">
    <reaction evidence="1 18">
        <text>a 1,2-diacyl-sn-glycero-3-phosphate + CTP + H(+) = a CDP-1,2-diacyl-sn-glycerol + diphosphate</text>
        <dbReference type="Rhea" id="RHEA:16229"/>
        <dbReference type="ChEBI" id="CHEBI:15378"/>
        <dbReference type="ChEBI" id="CHEBI:33019"/>
        <dbReference type="ChEBI" id="CHEBI:37563"/>
        <dbReference type="ChEBI" id="CHEBI:58332"/>
        <dbReference type="ChEBI" id="CHEBI:58608"/>
        <dbReference type="EC" id="2.7.7.41"/>
    </reaction>
</comment>
<dbReference type="InterPro" id="IPR000374">
    <property type="entry name" value="PC_trans"/>
</dbReference>
<evidence type="ECO:0000313" key="21">
    <source>
        <dbReference type="EMBL" id="NYG05902.1"/>
    </source>
</evidence>
<evidence type="ECO:0000256" key="3">
    <source>
        <dbReference type="ARBA" id="ARBA00005119"/>
    </source>
</evidence>
<dbReference type="GO" id="GO:0005886">
    <property type="term" value="C:plasma membrane"/>
    <property type="evidence" value="ECO:0007669"/>
    <property type="project" value="UniProtKB-SubCell"/>
</dbReference>
<evidence type="ECO:0000256" key="13">
    <source>
        <dbReference type="ARBA" id="ARBA00022989"/>
    </source>
</evidence>
<dbReference type="EC" id="2.7.7.41" evidence="6 18"/>
<dbReference type="GO" id="GO:0016024">
    <property type="term" value="P:CDP-diacylglycerol biosynthetic process"/>
    <property type="evidence" value="ECO:0007669"/>
    <property type="project" value="UniProtKB-UniPathway"/>
</dbReference>
<dbReference type="UniPathway" id="UPA00557">
    <property type="reaction ID" value="UER00614"/>
</dbReference>
<reference evidence="21 22" key="1">
    <citation type="submission" date="2020-07" db="EMBL/GenBank/DDBJ databases">
        <title>Sequencing the genomes of 1000 actinobacteria strains.</title>
        <authorList>
            <person name="Klenk H.-P."/>
        </authorList>
    </citation>
    <scope>NUCLEOTIDE SEQUENCE [LARGE SCALE GENOMIC DNA]</scope>
    <source>
        <strain evidence="21 22">DSM 23987</strain>
    </source>
</reference>
<evidence type="ECO:0000256" key="11">
    <source>
        <dbReference type="ARBA" id="ARBA00022692"/>
    </source>
</evidence>
<evidence type="ECO:0000256" key="15">
    <source>
        <dbReference type="ARBA" id="ARBA00023136"/>
    </source>
</evidence>
<dbReference type="RefSeq" id="WP_179420465.1">
    <property type="nucleotide sequence ID" value="NZ_JACCAB010000001.1"/>
</dbReference>
<feature type="transmembrane region" description="Helical" evidence="20">
    <location>
        <begin position="165"/>
        <end position="185"/>
    </location>
</feature>
<feature type="transmembrane region" description="Helical" evidence="20">
    <location>
        <begin position="232"/>
        <end position="250"/>
    </location>
</feature>
<evidence type="ECO:0000256" key="8">
    <source>
        <dbReference type="ARBA" id="ARBA00022475"/>
    </source>
</evidence>
<keyword evidence="8" id="KW-1003">Cell membrane</keyword>
<evidence type="ECO:0000256" key="19">
    <source>
        <dbReference type="SAM" id="MobiDB-lite"/>
    </source>
</evidence>
<evidence type="ECO:0000256" key="20">
    <source>
        <dbReference type="SAM" id="Phobius"/>
    </source>
</evidence>
<feature type="transmembrane region" description="Helical" evidence="20">
    <location>
        <begin position="191"/>
        <end position="211"/>
    </location>
</feature>
<evidence type="ECO:0000256" key="14">
    <source>
        <dbReference type="ARBA" id="ARBA00023098"/>
    </source>
</evidence>
<evidence type="ECO:0000256" key="6">
    <source>
        <dbReference type="ARBA" id="ARBA00012487"/>
    </source>
</evidence>
<evidence type="ECO:0000256" key="18">
    <source>
        <dbReference type="RuleBase" id="RU003938"/>
    </source>
</evidence>
<gene>
    <name evidence="21" type="ORF">BJ986_000389</name>
</gene>
<dbReference type="AlphaFoldDB" id="A0A852WKV0"/>
<feature type="transmembrane region" description="Helical" evidence="20">
    <location>
        <begin position="256"/>
        <end position="275"/>
    </location>
</feature>
<comment type="pathway">
    <text evidence="3 18">Phospholipid metabolism; CDP-diacylglycerol biosynthesis; CDP-diacylglycerol from sn-glycerol 3-phosphate: step 3/3.</text>
</comment>
<keyword evidence="14" id="KW-0443">Lipid metabolism</keyword>
<dbReference type="PROSITE" id="PS01315">
    <property type="entry name" value="CDS"/>
    <property type="match status" value="1"/>
</dbReference>
<evidence type="ECO:0000256" key="5">
    <source>
        <dbReference type="ARBA" id="ARBA00010185"/>
    </source>
</evidence>
<evidence type="ECO:0000256" key="4">
    <source>
        <dbReference type="ARBA" id="ARBA00005189"/>
    </source>
</evidence>
<feature type="transmembrane region" description="Helical" evidence="20">
    <location>
        <begin position="61"/>
        <end position="79"/>
    </location>
</feature>
<evidence type="ECO:0000256" key="2">
    <source>
        <dbReference type="ARBA" id="ARBA00004651"/>
    </source>
</evidence>
<evidence type="ECO:0000256" key="10">
    <source>
        <dbReference type="ARBA" id="ARBA00022679"/>
    </source>
</evidence>
<dbReference type="PANTHER" id="PTHR46382">
    <property type="entry name" value="PHOSPHATIDATE CYTIDYLYLTRANSFERASE"/>
    <property type="match status" value="1"/>
</dbReference>
<dbReference type="GO" id="GO:0004605">
    <property type="term" value="F:phosphatidate cytidylyltransferase activity"/>
    <property type="evidence" value="ECO:0007669"/>
    <property type="project" value="UniProtKB-EC"/>
</dbReference>
<dbReference type="PANTHER" id="PTHR46382:SF1">
    <property type="entry name" value="PHOSPHATIDATE CYTIDYLYLTRANSFERASE"/>
    <property type="match status" value="1"/>
</dbReference>
<keyword evidence="11 18" id="KW-0812">Transmembrane</keyword>
<comment type="similarity">
    <text evidence="5 18">Belongs to the CDS family.</text>
</comment>
<keyword evidence="10 18" id="KW-0808">Transferase</keyword>
<keyword evidence="12 18" id="KW-0548">Nucleotidyltransferase</keyword>
<dbReference type="Proteomes" id="UP000573599">
    <property type="component" value="Unassembled WGS sequence"/>
</dbReference>
<evidence type="ECO:0000256" key="16">
    <source>
        <dbReference type="ARBA" id="ARBA00023209"/>
    </source>
</evidence>
<evidence type="ECO:0000256" key="7">
    <source>
        <dbReference type="ARBA" id="ARBA00019373"/>
    </source>
</evidence>
<name>A0A852WKV0_9MICO</name>
<comment type="caution">
    <text evidence="21">The sequence shown here is derived from an EMBL/GenBank/DDBJ whole genome shotgun (WGS) entry which is preliminary data.</text>
</comment>
<keyword evidence="15 20" id="KW-0472">Membrane</keyword>
<evidence type="ECO:0000256" key="17">
    <source>
        <dbReference type="ARBA" id="ARBA00023264"/>
    </source>
</evidence>
<feature type="transmembrane region" description="Helical" evidence="20">
    <location>
        <begin position="135"/>
        <end position="153"/>
    </location>
</feature>
<sequence>MDTPQSRRDRREARASAQSAAPRSSRAAAPRSSRAAAPRSRAAAAAPGSTAARSSRAGRNLPAAIGVGVGLGILIIGSLLLRKELMLGIVIVAAGVGVWELRRALAQVSIHVPLVPSLVGSVSMLVSAYVGGGEALVVTVGLTCVGILLWRVADGVLDAVRDIAGGFFVAVYPSFLAGFAALMLAARDDGARRIIVFILVTVLSDVGGYAFGVLLGRHPMAPSVSPKKSWEGFAGSVLTCVVGGAAAVVLLLHGPWWGGAVLGACAAVAATVGDLTESTIKRDLGIKDMSTILPGHGGVMDRLDSLVVVAPVAWAVLAWVVPPG</sequence>
<protein>
    <recommendedName>
        <fullName evidence="7 18">Phosphatidate cytidylyltransferase</fullName>
        <ecNumber evidence="6 18">2.7.7.41</ecNumber>
    </recommendedName>
</protein>
<organism evidence="21 22">
    <name type="scientific">Pedococcus badiiscoriae</name>
    <dbReference type="NCBI Taxonomy" id="642776"/>
    <lineage>
        <taxon>Bacteria</taxon>
        <taxon>Bacillati</taxon>
        <taxon>Actinomycetota</taxon>
        <taxon>Actinomycetes</taxon>
        <taxon>Micrococcales</taxon>
        <taxon>Intrasporangiaceae</taxon>
        <taxon>Pedococcus</taxon>
    </lineage>
</organism>
<keyword evidence="13 20" id="KW-1133">Transmembrane helix</keyword>
<comment type="pathway">
    <text evidence="4">Lipid metabolism.</text>
</comment>
<evidence type="ECO:0000256" key="9">
    <source>
        <dbReference type="ARBA" id="ARBA00022516"/>
    </source>
</evidence>
<proteinExistence type="inferred from homology"/>
<keyword evidence="16" id="KW-0594">Phospholipid biosynthesis</keyword>
<keyword evidence="22" id="KW-1185">Reference proteome</keyword>
<comment type="subcellular location">
    <subcellularLocation>
        <location evidence="2">Cell membrane</location>
        <topology evidence="2">Multi-pass membrane protein</topology>
    </subcellularLocation>
</comment>
<keyword evidence="17" id="KW-1208">Phospholipid metabolism</keyword>
<dbReference type="EMBL" id="JACCAB010000001">
    <property type="protein sequence ID" value="NYG05902.1"/>
    <property type="molecule type" value="Genomic_DNA"/>
</dbReference>
<feature type="transmembrane region" description="Helical" evidence="20">
    <location>
        <begin position="108"/>
        <end position="129"/>
    </location>
</feature>
<feature type="compositionally biased region" description="Basic and acidic residues" evidence="19">
    <location>
        <begin position="1"/>
        <end position="14"/>
    </location>
</feature>
<feature type="region of interest" description="Disordered" evidence="19">
    <location>
        <begin position="1"/>
        <end position="54"/>
    </location>
</feature>
<keyword evidence="9" id="KW-0444">Lipid biosynthesis</keyword>
<feature type="transmembrane region" description="Helical" evidence="20">
    <location>
        <begin position="85"/>
        <end position="101"/>
    </location>
</feature>
<evidence type="ECO:0000313" key="22">
    <source>
        <dbReference type="Proteomes" id="UP000573599"/>
    </source>
</evidence>
<dbReference type="Pfam" id="PF01148">
    <property type="entry name" value="CTP_transf_1"/>
    <property type="match status" value="1"/>
</dbReference>
<accession>A0A852WKV0</accession>
<evidence type="ECO:0000256" key="12">
    <source>
        <dbReference type="ARBA" id="ARBA00022695"/>
    </source>
</evidence>
<evidence type="ECO:0000256" key="1">
    <source>
        <dbReference type="ARBA" id="ARBA00001698"/>
    </source>
</evidence>
<feature type="compositionally biased region" description="Low complexity" evidence="19">
    <location>
        <begin position="15"/>
        <end position="54"/>
    </location>
</feature>